<evidence type="ECO:0000256" key="1">
    <source>
        <dbReference type="SAM" id="MobiDB-lite"/>
    </source>
</evidence>
<keyword evidence="3" id="KW-1185">Reference proteome</keyword>
<organism evidence="2 3">
    <name type="scientific">Teratosphaeria destructans</name>
    <dbReference type="NCBI Taxonomy" id="418781"/>
    <lineage>
        <taxon>Eukaryota</taxon>
        <taxon>Fungi</taxon>
        <taxon>Dikarya</taxon>
        <taxon>Ascomycota</taxon>
        <taxon>Pezizomycotina</taxon>
        <taxon>Dothideomycetes</taxon>
        <taxon>Dothideomycetidae</taxon>
        <taxon>Mycosphaerellales</taxon>
        <taxon>Teratosphaeriaceae</taxon>
        <taxon>Teratosphaeria</taxon>
    </lineage>
</organism>
<proteinExistence type="predicted"/>
<feature type="region of interest" description="Disordered" evidence="1">
    <location>
        <begin position="1"/>
        <end position="60"/>
    </location>
</feature>
<comment type="caution">
    <text evidence="2">The sequence shown here is derived from an EMBL/GenBank/DDBJ whole genome shotgun (WGS) entry which is preliminary data.</text>
</comment>
<sequence length="60" mass="6547">MAAVEYRSADYYLTQEGDGGDGVDRSDGGRRNPSTKQSKHIMNVRRLTDGVATSSGRSIR</sequence>
<feature type="compositionally biased region" description="Polar residues" evidence="1">
    <location>
        <begin position="51"/>
        <end position="60"/>
    </location>
</feature>
<evidence type="ECO:0000313" key="2">
    <source>
        <dbReference type="EMBL" id="KAH9838193.1"/>
    </source>
</evidence>
<reference evidence="2 3" key="2">
    <citation type="journal article" date="2021" name="Curr. Genet.">
        <title>Genetic response to nitrogen starvation in the aggressive Eucalyptus foliar pathogen Teratosphaeria destructans.</title>
        <authorList>
            <person name="Havenga M."/>
            <person name="Wingfield B.D."/>
            <person name="Wingfield M.J."/>
            <person name="Dreyer L.L."/>
            <person name="Roets F."/>
            <person name="Aylward J."/>
        </authorList>
    </citation>
    <scope>NUCLEOTIDE SEQUENCE [LARGE SCALE GENOMIC DNA]</scope>
    <source>
        <strain evidence="2">CMW44962</strain>
    </source>
</reference>
<evidence type="ECO:0000313" key="3">
    <source>
        <dbReference type="Proteomes" id="UP001138500"/>
    </source>
</evidence>
<dbReference type="EMBL" id="RIBY02000713">
    <property type="protein sequence ID" value="KAH9838193.1"/>
    <property type="molecule type" value="Genomic_DNA"/>
</dbReference>
<dbReference type="AlphaFoldDB" id="A0A9W7W594"/>
<accession>A0A9W7W594</accession>
<gene>
    <name evidence="2" type="ORF">Tdes44962_MAKER08197</name>
</gene>
<protein>
    <submittedName>
        <fullName evidence="2">Uncharacterized protein</fullName>
    </submittedName>
</protein>
<name>A0A9W7W594_9PEZI</name>
<reference evidence="2 3" key="1">
    <citation type="journal article" date="2018" name="IMA Fungus">
        <title>IMA Genome-F 10: Nine draft genome sequences of Claviceps purpurea s.lat., including C. arundinis, C. humidiphila, and C. cf. spartinae, pseudomolecules for the pitch canker pathogen Fusarium circinatum, draft genome of Davidsoniella eucalypti, Grosmannia galeiformis, Quambalaria eucalypti, and Teratosphaeria destructans.</title>
        <authorList>
            <person name="Wingfield B.D."/>
            <person name="Liu M."/>
            <person name="Nguyen H.D."/>
            <person name="Lane F.A."/>
            <person name="Morgan S.W."/>
            <person name="De Vos L."/>
            <person name="Wilken P.M."/>
            <person name="Duong T.A."/>
            <person name="Aylward J."/>
            <person name="Coetzee M.P."/>
            <person name="Dadej K."/>
            <person name="De Beer Z.W."/>
            <person name="Findlay W."/>
            <person name="Havenga M."/>
            <person name="Kolarik M."/>
            <person name="Menzies J.G."/>
            <person name="Naidoo K."/>
            <person name="Pochopski O."/>
            <person name="Shoukouhi P."/>
            <person name="Santana Q.C."/>
            <person name="Seifert K.A."/>
            <person name="Soal N."/>
            <person name="Steenkamp E.T."/>
            <person name="Tatham C.T."/>
            <person name="van der Nest M.A."/>
            <person name="Wingfield M.J."/>
        </authorList>
    </citation>
    <scope>NUCLEOTIDE SEQUENCE [LARGE SCALE GENOMIC DNA]</scope>
    <source>
        <strain evidence="2">CMW44962</strain>
    </source>
</reference>
<dbReference type="Proteomes" id="UP001138500">
    <property type="component" value="Unassembled WGS sequence"/>
</dbReference>